<evidence type="ECO:0000256" key="2">
    <source>
        <dbReference type="ARBA" id="ARBA00009533"/>
    </source>
</evidence>
<organism evidence="9 10">
    <name type="scientific">Littorina saxatilis</name>
    <dbReference type="NCBI Taxonomy" id="31220"/>
    <lineage>
        <taxon>Eukaryota</taxon>
        <taxon>Metazoa</taxon>
        <taxon>Spiralia</taxon>
        <taxon>Lophotrochozoa</taxon>
        <taxon>Mollusca</taxon>
        <taxon>Gastropoda</taxon>
        <taxon>Caenogastropoda</taxon>
        <taxon>Littorinimorpha</taxon>
        <taxon>Littorinoidea</taxon>
        <taxon>Littorinidae</taxon>
        <taxon>Littorina</taxon>
    </lineage>
</organism>
<keyword evidence="10" id="KW-1185">Reference proteome</keyword>
<dbReference type="Gene3D" id="3.40.640.10">
    <property type="entry name" value="Type I PLP-dependent aspartate aminotransferase-like (Major domain)"/>
    <property type="match status" value="1"/>
</dbReference>
<evidence type="ECO:0000256" key="5">
    <source>
        <dbReference type="ARBA" id="ARBA00023239"/>
    </source>
</evidence>
<dbReference type="SUPFAM" id="SSF53383">
    <property type="entry name" value="PLP-dependent transferases"/>
    <property type="match status" value="1"/>
</dbReference>
<proteinExistence type="inferred from homology"/>
<evidence type="ECO:0000256" key="6">
    <source>
        <dbReference type="PIRSR" id="PIRSR602129-50"/>
    </source>
</evidence>
<keyword evidence="5 7" id="KW-0456">Lyase</keyword>
<evidence type="ECO:0000313" key="10">
    <source>
        <dbReference type="Proteomes" id="UP001374579"/>
    </source>
</evidence>
<gene>
    <name evidence="9" type="ORF">V1264_008452</name>
</gene>
<dbReference type="InterPro" id="IPR002129">
    <property type="entry name" value="PyrdxlP-dep_de-COase"/>
</dbReference>
<comment type="similarity">
    <text evidence="2 7">Belongs to the group II decarboxylase family.</text>
</comment>
<dbReference type="PANTHER" id="PTHR45677">
    <property type="entry name" value="GLUTAMATE DECARBOXYLASE-RELATED"/>
    <property type="match status" value="1"/>
</dbReference>
<dbReference type="Proteomes" id="UP001374579">
    <property type="component" value="Unassembled WGS sequence"/>
</dbReference>
<dbReference type="GO" id="GO:0019752">
    <property type="term" value="P:carboxylic acid metabolic process"/>
    <property type="evidence" value="ECO:0007669"/>
    <property type="project" value="InterPro"/>
</dbReference>
<dbReference type="Gene3D" id="3.90.1150.170">
    <property type="match status" value="1"/>
</dbReference>
<dbReference type="GO" id="GO:0016831">
    <property type="term" value="F:carboxy-lyase activity"/>
    <property type="evidence" value="ECO:0007669"/>
    <property type="project" value="UniProtKB-KW"/>
</dbReference>
<evidence type="ECO:0000256" key="4">
    <source>
        <dbReference type="ARBA" id="ARBA00022898"/>
    </source>
</evidence>
<protein>
    <recommendedName>
        <fullName evidence="11">Cysteine sulfinic acid decarboxylase</fullName>
    </recommendedName>
</protein>
<keyword evidence="4 6" id="KW-0663">Pyridoxal phosphate</keyword>
<feature type="modified residue" description="N6-(pyridoxal phosphate)lysine" evidence="6">
    <location>
        <position position="354"/>
    </location>
</feature>
<dbReference type="CDD" id="cd06450">
    <property type="entry name" value="DOPA_deC_like"/>
    <property type="match status" value="1"/>
</dbReference>
<evidence type="ECO:0000256" key="7">
    <source>
        <dbReference type="RuleBase" id="RU000382"/>
    </source>
</evidence>
<dbReference type="EMBL" id="JBAMIC010000021">
    <property type="protein sequence ID" value="KAK7092755.1"/>
    <property type="molecule type" value="Genomic_DNA"/>
</dbReference>
<keyword evidence="3" id="KW-0210">Decarboxylase</keyword>
<evidence type="ECO:0000313" key="9">
    <source>
        <dbReference type="EMBL" id="KAK7092755.1"/>
    </source>
</evidence>
<dbReference type="InterPro" id="IPR015421">
    <property type="entry name" value="PyrdxlP-dep_Trfase_major"/>
</dbReference>
<evidence type="ECO:0008006" key="11">
    <source>
        <dbReference type="Google" id="ProtNLM"/>
    </source>
</evidence>
<dbReference type="GO" id="GO:0005737">
    <property type="term" value="C:cytoplasm"/>
    <property type="evidence" value="ECO:0007669"/>
    <property type="project" value="TreeGrafter"/>
</dbReference>
<evidence type="ECO:0000256" key="3">
    <source>
        <dbReference type="ARBA" id="ARBA00022793"/>
    </source>
</evidence>
<comment type="cofactor">
    <cofactor evidence="1 6 7">
        <name>pyridoxal 5'-phosphate</name>
        <dbReference type="ChEBI" id="CHEBI:597326"/>
    </cofactor>
</comment>
<name>A0AAN9AUG6_9CAEN</name>
<dbReference type="InterPro" id="IPR015424">
    <property type="entry name" value="PyrdxlP-dep_Trfase"/>
</dbReference>
<feature type="region of interest" description="Disordered" evidence="8">
    <location>
        <begin position="32"/>
        <end position="51"/>
    </location>
</feature>
<dbReference type="PANTHER" id="PTHR45677:SF8">
    <property type="entry name" value="CYSTEINE SULFINIC ACID DECARBOXYLASE"/>
    <property type="match status" value="1"/>
</dbReference>
<reference evidence="9 10" key="1">
    <citation type="submission" date="2024-02" db="EMBL/GenBank/DDBJ databases">
        <title>Chromosome-scale genome assembly of the rough periwinkle Littorina saxatilis.</title>
        <authorList>
            <person name="De Jode A."/>
            <person name="Faria R."/>
            <person name="Formenti G."/>
            <person name="Sims Y."/>
            <person name="Smith T.P."/>
            <person name="Tracey A."/>
            <person name="Wood J.M.D."/>
            <person name="Zagrodzka Z.B."/>
            <person name="Johannesson K."/>
            <person name="Butlin R.K."/>
            <person name="Leder E.H."/>
        </authorList>
    </citation>
    <scope>NUCLEOTIDE SEQUENCE [LARGE SCALE GENOMIC DNA]</scope>
    <source>
        <strain evidence="9">Snail1</strain>
        <tissue evidence="9">Muscle</tissue>
    </source>
</reference>
<dbReference type="GO" id="GO:0030170">
    <property type="term" value="F:pyridoxal phosphate binding"/>
    <property type="evidence" value="ECO:0007669"/>
    <property type="project" value="InterPro"/>
</dbReference>
<accession>A0AAN9AUG6</accession>
<dbReference type="AlphaFoldDB" id="A0AAN9AUG6"/>
<evidence type="ECO:0000256" key="1">
    <source>
        <dbReference type="ARBA" id="ARBA00001933"/>
    </source>
</evidence>
<comment type="caution">
    <text evidence="9">The sequence shown here is derived from an EMBL/GenBank/DDBJ whole genome shotgun (WGS) entry which is preliminary data.</text>
</comment>
<evidence type="ECO:0000256" key="8">
    <source>
        <dbReference type="SAM" id="MobiDB-lite"/>
    </source>
</evidence>
<feature type="compositionally biased region" description="Polar residues" evidence="8">
    <location>
        <begin position="34"/>
        <end position="46"/>
    </location>
</feature>
<sequence length="542" mass="59869">MAGLNHFSTAPVLENGAQNDFSGGLQNIMKGAQNGVTNGAPSMTSSDKQKGDVIDTNPQNASVEQGYQFLNRLIPLMVKDALRDGTSVHNKVVEFKHPEDLMKTLDIQLRDEPADNDQLIQACRQIITYSVKTGHPHFFNQLYGGMDLYGVAGSWLTEALNTSTYTFEVAPVFTLMEKVVLGEMLNLVEFPDGDAIFCPGGSMSNMYALNLARFRCFPDIKRTGTAGLPVMCVFTSDKAHYSISKGAALLGIGVDNVIKVKTDPMGRMIPAALDQAISAAKAEGRVPIMTNATAGTTVLGSYDPLDEIADVCTKHSLWLHVDGAWGGAVLLSDKLKGKMKGIERCDSLTWNPHKMMGAPLQSSAFFTKHKTLLSECHSAKAKYLFQQDKFYDVSYDTGDKSVQCGRKVDVLKLWVMWKAKGSKQFALEIENIFHCAQYLTRKLKSTEGYRLVLEEPECTNVCFWYIPPSLRGKTETTEWWNAVSKVAPEIKKRMVEQGTMLVGYQPDGDRVNFFRMVVANTAATLADMDFVASEIQRLGKDL</sequence>
<dbReference type="Pfam" id="PF00282">
    <property type="entry name" value="Pyridoxal_deC"/>
    <property type="match status" value="1"/>
</dbReference>